<evidence type="ECO:0000256" key="2">
    <source>
        <dbReference type="ARBA" id="ARBA00022737"/>
    </source>
</evidence>
<keyword evidence="2" id="KW-0677">Repeat</keyword>
<feature type="domain" description="ABC transporter" evidence="6">
    <location>
        <begin position="296"/>
        <end position="507"/>
    </location>
</feature>
<reference evidence="7" key="1">
    <citation type="submission" date="2020-07" db="EMBL/GenBank/DDBJ databases">
        <title>Huge and variable diversity of episymbiotic CPR bacteria and DPANN archaea in groundwater ecosystems.</title>
        <authorList>
            <person name="He C.Y."/>
            <person name="Keren R."/>
            <person name="Whittaker M."/>
            <person name="Farag I.F."/>
            <person name="Doudna J."/>
            <person name="Cate J.H.D."/>
            <person name="Banfield J.F."/>
        </authorList>
    </citation>
    <scope>NUCLEOTIDE SEQUENCE</scope>
    <source>
        <strain evidence="7">NC_groundwater_1586_Pr3_B-0.1um_66_15</strain>
    </source>
</reference>
<dbReference type="AlphaFoldDB" id="A0A933L3S2"/>
<dbReference type="InterPro" id="IPR003593">
    <property type="entry name" value="AAA+_ATPase"/>
</dbReference>
<dbReference type="CDD" id="cd03221">
    <property type="entry name" value="ABCF_EF-3"/>
    <property type="match status" value="1"/>
</dbReference>
<feature type="coiled-coil region" evidence="5">
    <location>
        <begin position="207"/>
        <end position="245"/>
    </location>
</feature>
<dbReference type="GO" id="GO:0016887">
    <property type="term" value="F:ATP hydrolysis activity"/>
    <property type="evidence" value="ECO:0007669"/>
    <property type="project" value="InterPro"/>
</dbReference>
<protein>
    <submittedName>
        <fullName evidence="7">ABC-F family ATP-binding cassette domain-containing protein</fullName>
    </submittedName>
</protein>
<feature type="domain" description="ABC transporter" evidence="6">
    <location>
        <begin position="1"/>
        <end position="222"/>
    </location>
</feature>
<dbReference type="Pfam" id="PF00005">
    <property type="entry name" value="ABC_tran"/>
    <property type="match status" value="2"/>
</dbReference>
<gene>
    <name evidence="7" type="ORF">HY834_12325</name>
</gene>
<dbReference type="PANTHER" id="PTHR19211:SF14">
    <property type="entry name" value="ATP-BINDING CASSETTE SUB-FAMILY F MEMBER 1"/>
    <property type="match status" value="1"/>
</dbReference>
<evidence type="ECO:0000256" key="1">
    <source>
        <dbReference type="ARBA" id="ARBA00005417"/>
    </source>
</evidence>
<dbReference type="InterPro" id="IPR017871">
    <property type="entry name" value="ABC_transporter-like_CS"/>
</dbReference>
<dbReference type="SMART" id="SM00382">
    <property type="entry name" value="AAA"/>
    <property type="match status" value="2"/>
</dbReference>
<dbReference type="PANTHER" id="PTHR19211">
    <property type="entry name" value="ATP-BINDING TRANSPORT PROTEIN-RELATED"/>
    <property type="match status" value="1"/>
</dbReference>
<dbReference type="SUPFAM" id="SSF52540">
    <property type="entry name" value="P-loop containing nucleoside triphosphate hydrolases"/>
    <property type="match status" value="2"/>
</dbReference>
<evidence type="ECO:0000256" key="3">
    <source>
        <dbReference type="ARBA" id="ARBA00022741"/>
    </source>
</evidence>
<proteinExistence type="inferred from homology"/>
<dbReference type="InterPro" id="IPR050611">
    <property type="entry name" value="ABCF"/>
</dbReference>
<dbReference type="PROSITE" id="PS00211">
    <property type="entry name" value="ABC_TRANSPORTER_1"/>
    <property type="match status" value="1"/>
</dbReference>
<dbReference type="Gene3D" id="3.40.50.300">
    <property type="entry name" value="P-loop containing nucleotide triphosphate hydrolases"/>
    <property type="match status" value="2"/>
</dbReference>
<dbReference type="PROSITE" id="PS50893">
    <property type="entry name" value="ABC_TRANSPORTER_2"/>
    <property type="match status" value="2"/>
</dbReference>
<evidence type="ECO:0000256" key="5">
    <source>
        <dbReference type="SAM" id="Coils"/>
    </source>
</evidence>
<evidence type="ECO:0000256" key="4">
    <source>
        <dbReference type="ARBA" id="ARBA00022840"/>
    </source>
</evidence>
<keyword evidence="4 7" id="KW-0067">ATP-binding</keyword>
<comment type="caution">
    <text evidence="7">The sequence shown here is derived from an EMBL/GenBank/DDBJ whole genome shotgun (WGS) entry which is preliminary data.</text>
</comment>
<organism evidence="7 8">
    <name type="scientific">Devosia nanyangense</name>
    <dbReference type="NCBI Taxonomy" id="1228055"/>
    <lineage>
        <taxon>Bacteria</taxon>
        <taxon>Pseudomonadati</taxon>
        <taxon>Pseudomonadota</taxon>
        <taxon>Alphaproteobacteria</taxon>
        <taxon>Hyphomicrobiales</taxon>
        <taxon>Devosiaceae</taxon>
        <taxon>Devosia</taxon>
    </lineage>
</organism>
<sequence length="507" mass="55245">MGSISLNSLGFTATTPLFSDLSLVIGDGDRVGLVAGNGNGKTTLLRCIAGQLEPSTGAIIRSRGLRVGYVEQDVPSALHGLTLRDAVLDALPEETRDSDSWRADVVLDDFDTPDDMRERPVAALSGGWQRLMLIARVWVNEPDALLLDEPTNHLDLGKILMVERWLNTNARNLPVIVASHDRGFLDATTNRTLFLRPGTSHYFALPFTRARAALAEADEAAEKKQERELKDAQQLRRQAAKLTNIGINSGSDLLTLKAKYLKERAAKIEAASPLLHKERSGEIRLGNSGTHARVLVAVENVTVSTPDARPLFSVQKLHLFQGDRVVLLGRNGAGKSQFVKLLHRAMTGEVVPGIRVATSLTLGYTDQDMSQLPATGTPFDFIAGFGQGDQRTKALLAAAGFDIDRQGKPIGRLSFGQRARLALLALRLGEPNFYLMDEPTNHVDIAGQERLEAEILEHEASCILVSHDRSFVRNVGTRFLEIVRGRLVEADDPEAFFAASGGADKGR</sequence>
<dbReference type="GO" id="GO:0005524">
    <property type="term" value="F:ATP binding"/>
    <property type="evidence" value="ECO:0007669"/>
    <property type="project" value="UniProtKB-KW"/>
</dbReference>
<evidence type="ECO:0000313" key="8">
    <source>
        <dbReference type="Proteomes" id="UP000782610"/>
    </source>
</evidence>
<accession>A0A933L3S2</accession>
<evidence type="ECO:0000313" key="7">
    <source>
        <dbReference type="EMBL" id="MBI4922527.1"/>
    </source>
</evidence>
<dbReference type="InterPro" id="IPR027417">
    <property type="entry name" value="P-loop_NTPase"/>
</dbReference>
<comment type="similarity">
    <text evidence="1">Belongs to the ABC transporter superfamily.</text>
</comment>
<dbReference type="Proteomes" id="UP000782610">
    <property type="component" value="Unassembled WGS sequence"/>
</dbReference>
<keyword evidence="3" id="KW-0547">Nucleotide-binding</keyword>
<name>A0A933L3S2_9HYPH</name>
<evidence type="ECO:0000259" key="6">
    <source>
        <dbReference type="PROSITE" id="PS50893"/>
    </source>
</evidence>
<dbReference type="InterPro" id="IPR003439">
    <property type="entry name" value="ABC_transporter-like_ATP-bd"/>
</dbReference>
<dbReference type="EMBL" id="JACRAF010000033">
    <property type="protein sequence ID" value="MBI4922527.1"/>
    <property type="molecule type" value="Genomic_DNA"/>
</dbReference>
<keyword evidence="5" id="KW-0175">Coiled coil</keyword>